<feature type="transmembrane region" description="Helical" evidence="2">
    <location>
        <begin position="68"/>
        <end position="89"/>
    </location>
</feature>
<keyword evidence="2" id="KW-0812">Transmembrane</keyword>
<dbReference type="EMBL" id="JAOTJD010000002">
    <property type="protein sequence ID" value="MFD3262624.1"/>
    <property type="molecule type" value="Genomic_DNA"/>
</dbReference>
<feature type="transmembrane region" description="Helical" evidence="2">
    <location>
        <begin position="346"/>
        <end position="374"/>
    </location>
</feature>
<dbReference type="Gene3D" id="1.20.1250.20">
    <property type="entry name" value="MFS general substrate transporter like domains"/>
    <property type="match status" value="2"/>
</dbReference>
<keyword evidence="2" id="KW-0472">Membrane</keyword>
<keyword evidence="4" id="KW-1185">Reference proteome</keyword>
<evidence type="ECO:0000313" key="3">
    <source>
        <dbReference type="EMBL" id="MFD3262624.1"/>
    </source>
</evidence>
<gene>
    <name evidence="3" type="ORF">OCL97_01460</name>
</gene>
<dbReference type="InterPro" id="IPR039672">
    <property type="entry name" value="MFS_2"/>
</dbReference>
<dbReference type="Pfam" id="PF13347">
    <property type="entry name" value="MFS_2"/>
    <property type="match status" value="1"/>
</dbReference>
<feature type="transmembrane region" description="Helical" evidence="2">
    <location>
        <begin position="281"/>
        <end position="299"/>
    </location>
</feature>
<organism evidence="3 4">
    <name type="scientific">Phenylobacterium ferrooxidans</name>
    <dbReference type="NCBI Taxonomy" id="2982689"/>
    <lineage>
        <taxon>Bacteria</taxon>
        <taxon>Pseudomonadati</taxon>
        <taxon>Pseudomonadota</taxon>
        <taxon>Alphaproteobacteria</taxon>
        <taxon>Caulobacterales</taxon>
        <taxon>Caulobacteraceae</taxon>
        <taxon>Phenylobacterium</taxon>
    </lineage>
</organism>
<dbReference type="SUPFAM" id="SSF103473">
    <property type="entry name" value="MFS general substrate transporter"/>
    <property type="match status" value="1"/>
</dbReference>
<evidence type="ECO:0000256" key="2">
    <source>
        <dbReference type="SAM" id="Phobius"/>
    </source>
</evidence>
<comment type="caution">
    <text evidence="3">The sequence shown here is derived from an EMBL/GenBank/DDBJ whole genome shotgun (WGS) entry which is preliminary data.</text>
</comment>
<feature type="transmembrane region" description="Helical" evidence="2">
    <location>
        <begin position="305"/>
        <end position="325"/>
    </location>
</feature>
<dbReference type="InterPro" id="IPR036259">
    <property type="entry name" value="MFS_trans_sf"/>
</dbReference>
<feature type="transmembrane region" description="Helical" evidence="2">
    <location>
        <begin position="167"/>
        <end position="186"/>
    </location>
</feature>
<feature type="transmembrane region" description="Helical" evidence="2">
    <location>
        <begin position="218"/>
        <end position="239"/>
    </location>
</feature>
<dbReference type="PANTHER" id="PTHR11328:SF28">
    <property type="entry name" value="MAJOR FACILITATOR SUPERFAMILY DOMAIN-CONTAINING PROTEIN 12"/>
    <property type="match status" value="1"/>
</dbReference>
<feature type="transmembrane region" description="Helical" evidence="2">
    <location>
        <begin position="394"/>
        <end position="416"/>
    </location>
</feature>
<name>A0ABW6CIM7_9CAUL</name>
<dbReference type="Proteomes" id="UP001598130">
    <property type="component" value="Unassembled WGS sequence"/>
</dbReference>
<sequence>MAFAGTSLPLSALGIAISVYLPRYFASHIGVELAVVGAVFALVRAIDIPLDPALGMIMDRTRTRWGRYRIWTVIGAPILMFALIMLFQAPEGSGQLYLGGWLLIMYLGTSILGLSHSAWAATLATNYHERSRIFAVMTAVGVLGSVLVLVIPIVLEQQGLTDAQGVQAMGWFIIGLTPVAVALVVWRTPEKITVDVGGKHFNLHDYWALISRPNMIRILLADLCLALGPGWMAALYLFYFKDARGFSTSEANILLLVYILAGFAGAPSVGWLANRISKHRAVMVTTTGYSLMLMMVGFLPKGSMMLALPAMFMAGFLAAGFGVMTRAITADIGDEVRLDGGKERIGLIYALTVLTGKVAGAFSIFLTFTVLARVGYNAKEGATNTAQAIHNLELAYLIGPIVFVMLGGACFIGYKLDATSHAEVRRKLEERDALYDEAPIIESVTATPGNILPIEPDASRP</sequence>
<dbReference type="RefSeq" id="WP_377366957.1">
    <property type="nucleotide sequence ID" value="NZ_JAOTJD010000002.1"/>
</dbReference>
<feature type="transmembrane region" description="Helical" evidence="2">
    <location>
        <begin position="28"/>
        <end position="47"/>
    </location>
</feature>
<reference evidence="3 4" key="1">
    <citation type="submission" date="2022-09" db="EMBL/GenBank/DDBJ databases">
        <title>New species of Phenylobacterium.</title>
        <authorList>
            <person name="Mieszkin S."/>
        </authorList>
    </citation>
    <scope>NUCLEOTIDE SEQUENCE [LARGE SCALE GENOMIC DNA]</scope>
    <source>
        <strain evidence="3 4">HK31-G</strain>
    </source>
</reference>
<feature type="transmembrane region" description="Helical" evidence="2">
    <location>
        <begin position="251"/>
        <end position="274"/>
    </location>
</feature>
<feature type="transmembrane region" description="Helical" evidence="2">
    <location>
        <begin position="101"/>
        <end position="121"/>
    </location>
</feature>
<feature type="transmembrane region" description="Helical" evidence="2">
    <location>
        <begin position="133"/>
        <end position="155"/>
    </location>
</feature>
<dbReference type="PANTHER" id="PTHR11328">
    <property type="entry name" value="MAJOR FACILITATOR SUPERFAMILY DOMAIN-CONTAINING PROTEIN"/>
    <property type="match status" value="1"/>
</dbReference>
<keyword evidence="2" id="KW-1133">Transmembrane helix</keyword>
<proteinExistence type="inferred from homology"/>
<accession>A0ABW6CIM7</accession>
<protein>
    <submittedName>
        <fullName evidence="3">MFS transporter</fullName>
    </submittedName>
</protein>
<comment type="similarity">
    <text evidence="1">Belongs to the sodium:galactoside symporter (TC 2.A.2) family.</text>
</comment>
<evidence type="ECO:0000256" key="1">
    <source>
        <dbReference type="ARBA" id="ARBA00009617"/>
    </source>
</evidence>
<evidence type="ECO:0000313" key="4">
    <source>
        <dbReference type="Proteomes" id="UP001598130"/>
    </source>
</evidence>